<sequence length="332" mass="36942">MASTFAGHRNSLPVARRNRHAARSVRADEGTFDREVAAQVDRRDAEVATLDGRGRLRDPPFESVRAIVRGHAAVERCDRLEVPPVTGSLDALKVLQDEIRRDDDAVTDVRRLRTGPRRTAVLIRTEVVDRKPVVEDDLRGSMGLPCVSPERRGTRDDGDLATRRGAIHARDRPVTCRSHDHAAEALQNLVVCQHVACRHAIDLGHGDRFLCAFRRIPLIDSTGAHGSRTINVLDVPLHPNERADRRHLVGADHENRVRTALQRHFSTGAGRLNEVCALLGVRCDESFDGDIPATLTGVDLRYTDDLVRGERGLDADRTDADRRDHGNTDEER</sequence>
<name>A0A7J5C075_9MICO</name>
<gene>
    <name evidence="2" type="ORF">F8O01_02830</name>
</gene>
<dbReference type="RefSeq" id="WP_158039380.1">
    <property type="nucleotide sequence ID" value="NZ_JACCFV010000001.1"/>
</dbReference>
<dbReference type="EMBL" id="WBJZ01000003">
    <property type="protein sequence ID" value="KAB1660280.1"/>
    <property type="molecule type" value="Genomic_DNA"/>
</dbReference>
<keyword evidence="3" id="KW-1185">Reference proteome</keyword>
<reference evidence="2 3" key="1">
    <citation type="submission" date="2019-09" db="EMBL/GenBank/DDBJ databases">
        <title>Phylogeny of genus Pseudoclavibacter and closely related genus.</title>
        <authorList>
            <person name="Li Y."/>
        </authorList>
    </citation>
    <scope>NUCLEOTIDE SEQUENCE [LARGE SCALE GENOMIC DNA]</scope>
    <source>
        <strain evidence="2 3">DSM 23821</strain>
    </source>
</reference>
<evidence type="ECO:0000256" key="1">
    <source>
        <dbReference type="SAM" id="MobiDB-lite"/>
    </source>
</evidence>
<proteinExistence type="predicted"/>
<evidence type="ECO:0000313" key="2">
    <source>
        <dbReference type="EMBL" id="KAB1660280.1"/>
    </source>
</evidence>
<feature type="region of interest" description="Disordered" evidence="1">
    <location>
        <begin position="313"/>
        <end position="332"/>
    </location>
</feature>
<feature type="region of interest" description="Disordered" evidence="1">
    <location>
        <begin position="1"/>
        <end position="28"/>
    </location>
</feature>
<dbReference type="AlphaFoldDB" id="A0A7J5C075"/>
<dbReference type="Proteomes" id="UP000467240">
    <property type="component" value="Unassembled WGS sequence"/>
</dbReference>
<accession>A0A7J5C075</accession>
<evidence type="ECO:0000313" key="3">
    <source>
        <dbReference type="Proteomes" id="UP000467240"/>
    </source>
</evidence>
<protein>
    <submittedName>
        <fullName evidence="2">Uncharacterized protein</fullName>
    </submittedName>
</protein>
<organism evidence="2 3">
    <name type="scientific">Pseudoclavibacter chungangensis</name>
    <dbReference type="NCBI Taxonomy" id="587635"/>
    <lineage>
        <taxon>Bacteria</taxon>
        <taxon>Bacillati</taxon>
        <taxon>Actinomycetota</taxon>
        <taxon>Actinomycetes</taxon>
        <taxon>Micrococcales</taxon>
        <taxon>Microbacteriaceae</taxon>
        <taxon>Pseudoclavibacter</taxon>
    </lineage>
</organism>
<comment type="caution">
    <text evidence="2">The sequence shown here is derived from an EMBL/GenBank/DDBJ whole genome shotgun (WGS) entry which is preliminary data.</text>
</comment>